<dbReference type="Proteomes" id="UP000507222">
    <property type="component" value="Unassembled WGS sequence"/>
</dbReference>
<name>A0A6J5TGP7_PRUAR</name>
<accession>A0A6J5TGP7</accession>
<reference evidence="2 3" key="1">
    <citation type="submission" date="2020-05" db="EMBL/GenBank/DDBJ databases">
        <authorList>
            <person name="Campoy J."/>
            <person name="Schneeberger K."/>
            <person name="Spophaly S."/>
        </authorList>
    </citation>
    <scope>NUCLEOTIDE SEQUENCE [LARGE SCALE GENOMIC DNA]</scope>
    <source>
        <strain evidence="2">PruArmRojPasFocal</strain>
    </source>
</reference>
<organism evidence="2 3">
    <name type="scientific">Prunus armeniaca</name>
    <name type="common">Apricot</name>
    <name type="synonym">Armeniaca vulgaris</name>
    <dbReference type="NCBI Taxonomy" id="36596"/>
    <lineage>
        <taxon>Eukaryota</taxon>
        <taxon>Viridiplantae</taxon>
        <taxon>Streptophyta</taxon>
        <taxon>Embryophyta</taxon>
        <taxon>Tracheophyta</taxon>
        <taxon>Spermatophyta</taxon>
        <taxon>Magnoliopsida</taxon>
        <taxon>eudicotyledons</taxon>
        <taxon>Gunneridae</taxon>
        <taxon>Pentapetalae</taxon>
        <taxon>rosids</taxon>
        <taxon>fabids</taxon>
        <taxon>Rosales</taxon>
        <taxon>Rosaceae</taxon>
        <taxon>Amygdaloideae</taxon>
        <taxon>Amygdaleae</taxon>
        <taxon>Prunus</taxon>
    </lineage>
</organism>
<gene>
    <name evidence="2" type="ORF">CURHAP_LOCUS1287</name>
</gene>
<feature type="compositionally biased region" description="Basic and acidic residues" evidence="1">
    <location>
        <begin position="13"/>
        <end position="46"/>
    </location>
</feature>
<feature type="region of interest" description="Disordered" evidence="1">
    <location>
        <begin position="1"/>
        <end position="54"/>
    </location>
</feature>
<sequence>MEESGGTRRRGRAKGEGRGGKGREREEGKGEGRVGDEMGGEEDHHTQRGATAGAKFLRLFLERIP</sequence>
<dbReference type="AlphaFoldDB" id="A0A6J5TGP7"/>
<evidence type="ECO:0000313" key="3">
    <source>
        <dbReference type="Proteomes" id="UP000507222"/>
    </source>
</evidence>
<protein>
    <submittedName>
        <fullName evidence="2">Uncharacterized protein</fullName>
    </submittedName>
</protein>
<proteinExistence type="predicted"/>
<evidence type="ECO:0000256" key="1">
    <source>
        <dbReference type="SAM" id="MobiDB-lite"/>
    </source>
</evidence>
<evidence type="ECO:0000313" key="2">
    <source>
        <dbReference type="EMBL" id="CAB4262175.1"/>
    </source>
</evidence>
<dbReference type="EMBL" id="CAEKDK010000001">
    <property type="protein sequence ID" value="CAB4262175.1"/>
    <property type="molecule type" value="Genomic_DNA"/>
</dbReference>